<evidence type="ECO:0000256" key="3">
    <source>
        <dbReference type="ARBA" id="ARBA00023125"/>
    </source>
</evidence>
<feature type="modified residue" description="4-aspartylphosphate" evidence="5">
    <location>
        <position position="56"/>
    </location>
</feature>
<dbReference type="InterPro" id="IPR058245">
    <property type="entry name" value="NreC/VraR/RcsB-like_REC"/>
</dbReference>
<dbReference type="SMART" id="SM00448">
    <property type="entry name" value="REC"/>
    <property type="match status" value="1"/>
</dbReference>
<dbReference type="PROSITE" id="PS50110">
    <property type="entry name" value="RESPONSE_REGULATORY"/>
    <property type="match status" value="1"/>
</dbReference>
<dbReference type="Gene3D" id="3.40.50.2300">
    <property type="match status" value="1"/>
</dbReference>
<feature type="domain" description="HTH luxR-type" evidence="6">
    <location>
        <begin position="142"/>
        <end position="207"/>
    </location>
</feature>
<evidence type="ECO:0000256" key="2">
    <source>
        <dbReference type="ARBA" id="ARBA00023015"/>
    </source>
</evidence>
<keyword evidence="9" id="KW-1185">Reference proteome</keyword>
<dbReference type="InterPro" id="IPR016032">
    <property type="entry name" value="Sig_transdc_resp-reg_C-effctor"/>
</dbReference>
<dbReference type="InterPro" id="IPR001789">
    <property type="entry name" value="Sig_transdc_resp-reg_receiver"/>
</dbReference>
<dbReference type="PROSITE" id="PS50043">
    <property type="entry name" value="HTH_LUXR_2"/>
    <property type="match status" value="1"/>
</dbReference>
<dbReference type="PANTHER" id="PTHR43214:SF41">
    <property type="entry name" value="NITRATE_NITRITE RESPONSE REGULATOR PROTEIN NARP"/>
    <property type="match status" value="1"/>
</dbReference>
<dbReference type="Pfam" id="PF00196">
    <property type="entry name" value="GerE"/>
    <property type="match status" value="1"/>
</dbReference>
<dbReference type="PANTHER" id="PTHR43214">
    <property type="entry name" value="TWO-COMPONENT RESPONSE REGULATOR"/>
    <property type="match status" value="1"/>
</dbReference>
<dbReference type="Proteomes" id="UP001302349">
    <property type="component" value="Chromosome"/>
</dbReference>
<evidence type="ECO:0000256" key="5">
    <source>
        <dbReference type="PROSITE-ProRule" id="PRU00169"/>
    </source>
</evidence>
<keyword evidence="4" id="KW-0804">Transcription</keyword>
<feature type="domain" description="Response regulatory" evidence="7">
    <location>
        <begin position="5"/>
        <end position="121"/>
    </location>
</feature>
<evidence type="ECO:0000256" key="1">
    <source>
        <dbReference type="ARBA" id="ARBA00022553"/>
    </source>
</evidence>
<organism evidence="8 9">
    <name type="scientific">Imperialibacter roseus</name>
    <dbReference type="NCBI Taxonomy" id="1324217"/>
    <lineage>
        <taxon>Bacteria</taxon>
        <taxon>Pseudomonadati</taxon>
        <taxon>Bacteroidota</taxon>
        <taxon>Cytophagia</taxon>
        <taxon>Cytophagales</taxon>
        <taxon>Flammeovirgaceae</taxon>
        <taxon>Imperialibacter</taxon>
    </lineage>
</organism>
<evidence type="ECO:0000313" key="9">
    <source>
        <dbReference type="Proteomes" id="UP001302349"/>
    </source>
</evidence>
<reference evidence="8 9" key="1">
    <citation type="journal article" date="2023" name="Microbiol. Resour. Announc.">
        <title>Complete Genome Sequence of Imperialibacter roseus strain P4T.</title>
        <authorList>
            <person name="Tizabi D.R."/>
            <person name="Bachvaroff T."/>
            <person name="Hill R.T."/>
        </authorList>
    </citation>
    <scope>NUCLEOTIDE SEQUENCE [LARGE SCALE GENOMIC DNA]</scope>
    <source>
        <strain evidence="8 9">P4T</strain>
    </source>
</reference>
<dbReference type="SMART" id="SM00421">
    <property type="entry name" value="HTH_LUXR"/>
    <property type="match status" value="1"/>
</dbReference>
<dbReference type="CDD" id="cd06170">
    <property type="entry name" value="LuxR_C_like"/>
    <property type="match status" value="1"/>
</dbReference>
<keyword evidence="3" id="KW-0238">DNA-binding</keyword>
<keyword evidence="2" id="KW-0805">Transcription regulation</keyword>
<dbReference type="SUPFAM" id="SSF52172">
    <property type="entry name" value="CheY-like"/>
    <property type="match status" value="1"/>
</dbReference>
<proteinExistence type="predicted"/>
<evidence type="ECO:0000259" key="6">
    <source>
        <dbReference type="PROSITE" id="PS50043"/>
    </source>
</evidence>
<name>A0ABZ0IUE1_9BACT</name>
<evidence type="ECO:0000313" key="8">
    <source>
        <dbReference type="EMBL" id="WOK08657.1"/>
    </source>
</evidence>
<dbReference type="InterPro" id="IPR011006">
    <property type="entry name" value="CheY-like_superfamily"/>
</dbReference>
<dbReference type="EMBL" id="CP136051">
    <property type="protein sequence ID" value="WOK08657.1"/>
    <property type="molecule type" value="Genomic_DNA"/>
</dbReference>
<accession>A0ABZ0IUE1</accession>
<dbReference type="PRINTS" id="PR00038">
    <property type="entry name" value="HTHLUXR"/>
</dbReference>
<dbReference type="CDD" id="cd17535">
    <property type="entry name" value="REC_NarL-like"/>
    <property type="match status" value="1"/>
</dbReference>
<protein>
    <submittedName>
        <fullName evidence="8">Response regulator transcription factor</fullName>
    </submittedName>
</protein>
<keyword evidence="1 5" id="KW-0597">Phosphoprotein</keyword>
<dbReference type="InterPro" id="IPR000792">
    <property type="entry name" value="Tscrpt_reg_LuxR_C"/>
</dbReference>
<dbReference type="SUPFAM" id="SSF46894">
    <property type="entry name" value="C-terminal effector domain of the bipartite response regulators"/>
    <property type="match status" value="1"/>
</dbReference>
<evidence type="ECO:0000256" key="4">
    <source>
        <dbReference type="ARBA" id="ARBA00023163"/>
    </source>
</evidence>
<evidence type="ECO:0000259" key="7">
    <source>
        <dbReference type="PROSITE" id="PS50110"/>
    </source>
</evidence>
<dbReference type="InterPro" id="IPR039420">
    <property type="entry name" value="WalR-like"/>
</dbReference>
<sequence length="213" mass="24375">MSDIKVLIADDHHLMVDGIKSLLDDVEGLEIVGVANDGEETMVFVSRRPVDVILLDLQMPKMNGFQVAEQIKKKYPKIRILVLTMYDKPGFIRELLESGVDGYVLKNTGKEELVQGIMTVHKGEKFFSKEVSGIFYDSFRKEKDENTFLTSREIEIIKLIAQELTSQEIAEKLFLSHFTVDTHRRNIINKLGVKNTAGLIRYAYENGYFDLQN</sequence>
<dbReference type="RefSeq" id="WP_317491292.1">
    <property type="nucleotide sequence ID" value="NZ_CP136051.1"/>
</dbReference>
<gene>
    <name evidence="8" type="ORF">RT717_08410</name>
</gene>
<dbReference type="Pfam" id="PF00072">
    <property type="entry name" value="Response_reg"/>
    <property type="match status" value="1"/>
</dbReference>